<protein>
    <submittedName>
        <fullName evidence="4">2-oxoacid:ferredoxin oxidoreductase subunit beta</fullName>
    </submittedName>
</protein>
<gene>
    <name evidence="4" type="ORF">GPL21_07090</name>
</gene>
<dbReference type="Pfam" id="PF12367">
    <property type="entry name" value="PFO_beta_C"/>
    <property type="match status" value="1"/>
</dbReference>
<dbReference type="InterPro" id="IPR051457">
    <property type="entry name" value="2-oxoacid:Fd_oxidoreductase"/>
</dbReference>
<dbReference type="Proteomes" id="UP000436468">
    <property type="component" value="Unassembled WGS sequence"/>
</dbReference>
<dbReference type="InterPro" id="IPR029061">
    <property type="entry name" value="THDP-binding"/>
</dbReference>
<dbReference type="Pfam" id="PF02775">
    <property type="entry name" value="TPP_enzyme_C"/>
    <property type="match status" value="1"/>
</dbReference>
<feature type="domain" description="Pyruvate ferredoxin oxidoreductase beta subunit C-terminal" evidence="3">
    <location>
        <begin position="217"/>
        <end position="278"/>
    </location>
</feature>
<dbReference type="AlphaFoldDB" id="A0A844SPF5"/>
<dbReference type="EMBL" id="WQNF01000004">
    <property type="protein sequence ID" value="MVT64871.1"/>
    <property type="molecule type" value="Genomic_DNA"/>
</dbReference>
<dbReference type="GO" id="GO:0030976">
    <property type="term" value="F:thiamine pyrophosphate binding"/>
    <property type="evidence" value="ECO:0007669"/>
    <property type="project" value="InterPro"/>
</dbReference>
<dbReference type="SUPFAM" id="SSF52518">
    <property type="entry name" value="Thiamin diphosphate-binding fold (THDP-binding)"/>
    <property type="match status" value="1"/>
</dbReference>
<evidence type="ECO:0000313" key="4">
    <source>
        <dbReference type="EMBL" id="MVT64871.1"/>
    </source>
</evidence>
<dbReference type="GO" id="GO:0016625">
    <property type="term" value="F:oxidoreductase activity, acting on the aldehyde or oxo group of donors, iron-sulfur protein as acceptor"/>
    <property type="evidence" value="ECO:0007669"/>
    <property type="project" value="UniProtKB-ARBA"/>
</dbReference>
<feature type="domain" description="Thiamine pyrophosphate enzyme TPP-binding" evidence="2">
    <location>
        <begin position="65"/>
        <end position="213"/>
    </location>
</feature>
<dbReference type="GO" id="GO:0045333">
    <property type="term" value="P:cellular respiration"/>
    <property type="evidence" value="ECO:0007669"/>
    <property type="project" value="UniProtKB-ARBA"/>
</dbReference>
<proteinExistence type="predicted"/>
<evidence type="ECO:0000259" key="3">
    <source>
        <dbReference type="Pfam" id="PF12367"/>
    </source>
</evidence>
<dbReference type="Gene3D" id="3.40.50.970">
    <property type="match status" value="1"/>
</dbReference>
<dbReference type="PANTHER" id="PTHR48084:SF4">
    <property type="entry name" value="2-OXOGLUTARATE OXIDOREDUCTASE SUBUNIT KORB"/>
    <property type="match status" value="1"/>
</dbReference>
<evidence type="ECO:0000256" key="1">
    <source>
        <dbReference type="ARBA" id="ARBA00023002"/>
    </source>
</evidence>
<accession>A0A844SPF5</accession>
<comment type="caution">
    <text evidence="4">The sequence shown here is derived from an EMBL/GenBank/DDBJ whole genome shotgun (WGS) entry which is preliminary data.</text>
</comment>
<reference evidence="4 5" key="1">
    <citation type="submission" date="2019-12" db="EMBL/GenBank/DDBJ databases">
        <title>Draft genome sequences Bradyrhizobium cajani AMBPC1010, Bradyrhizobium pachyrhizi AMBPC1040 and Bradyrhizobium yuanmingense ALSPC3051, three plant growth promoting strains isolated from nodules of Cajanus cajan L. in Dominican Republic.</title>
        <authorList>
            <person name="Flores-Felix J.D."/>
            <person name="Araujo J."/>
            <person name="Diaz-Alcantara C."/>
            <person name="Gonzalez-Andres F."/>
            <person name="Velazquez E."/>
        </authorList>
    </citation>
    <scope>NUCLEOTIDE SEQUENCE [LARGE SCALE GENOMIC DNA]</scope>
    <source>
        <strain evidence="4 5">1040</strain>
    </source>
</reference>
<evidence type="ECO:0000259" key="2">
    <source>
        <dbReference type="Pfam" id="PF02775"/>
    </source>
</evidence>
<dbReference type="GO" id="GO:0044281">
    <property type="term" value="P:small molecule metabolic process"/>
    <property type="evidence" value="ECO:0007669"/>
    <property type="project" value="UniProtKB-ARBA"/>
</dbReference>
<organism evidence="4 5">
    <name type="scientific">Bradyrhizobium pachyrhizi</name>
    <dbReference type="NCBI Taxonomy" id="280333"/>
    <lineage>
        <taxon>Bacteria</taxon>
        <taxon>Pseudomonadati</taxon>
        <taxon>Pseudomonadota</taxon>
        <taxon>Alphaproteobacteria</taxon>
        <taxon>Hyphomicrobiales</taxon>
        <taxon>Nitrobacteraceae</taxon>
        <taxon>Bradyrhizobium</taxon>
    </lineage>
</organism>
<dbReference type="InterPro" id="IPR011766">
    <property type="entry name" value="TPP_enzyme_TPP-bd"/>
</dbReference>
<sequence length="305" mass="34001">MQSIACEELIMTADLSKAAPTLSEYYSETKCTWCDGCGNYAIRTAVKMALVELSLHPWQVCLCYDIGCHGNASDKIQGYRFHGIHGRVIPFAAGVKLANMQLPVIAFGGDGATFSEGVGHLVHGVRSNYPITFILHNNADYGLTTGQASALTWQEQPMNWSPNGIPERTLASMELLFSLQPTFVARGFTGNIKLMTRILQAAIQHRGFAFVDMLQACPTYDHFATHTYLLERCYDANAEGHDPSNIQAAKALATQTDDRIACGILYQREDVPSFYERLVSRHDVATTCVEEVKRYDVSRYWRSLR</sequence>
<dbReference type="PANTHER" id="PTHR48084">
    <property type="entry name" value="2-OXOGLUTARATE OXIDOREDUCTASE SUBUNIT KORB-RELATED"/>
    <property type="match status" value="1"/>
</dbReference>
<keyword evidence="1" id="KW-0560">Oxidoreductase</keyword>
<name>A0A844SPF5_9BRAD</name>
<keyword evidence="5" id="KW-1185">Reference proteome</keyword>
<dbReference type="InterPro" id="IPR032686">
    <property type="entry name" value="PFO_beta_C"/>
</dbReference>
<evidence type="ECO:0000313" key="5">
    <source>
        <dbReference type="Proteomes" id="UP000436468"/>
    </source>
</evidence>